<feature type="transmembrane region" description="Helical" evidence="6">
    <location>
        <begin position="669"/>
        <end position="690"/>
    </location>
</feature>
<comment type="subcellular location">
    <subcellularLocation>
        <location evidence="1">Cell membrane</location>
        <topology evidence="1">Multi-pass membrane protein</topology>
    </subcellularLocation>
</comment>
<dbReference type="EMBL" id="CP045997">
    <property type="protein sequence ID" value="QHW01536.1"/>
    <property type="molecule type" value="Genomic_DNA"/>
</dbReference>
<evidence type="ECO:0000256" key="1">
    <source>
        <dbReference type="ARBA" id="ARBA00004651"/>
    </source>
</evidence>
<dbReference type="Proteomes" id="UP000464577">
    <property type="component" value="Chromosome"/>
</dbReference>
<feature type="transmembrane region" description="Helical" evidence="6">
    <location>
        <begin position="333"/>
        <end position="355"/>
    </location>
</feature>
<evidence type="ECO:0000256" key="4">
    <source>
        <dbReference type="ARBA" id="ARBA00022989"/>
    </source>
</evidence>
<organism evidence="9 10">
    <name type="scientific">Spirosoma endbachense</name>
    <dbReference type="NCBI Taxonomy" id="2666025"/>
    <lineage>
        <taxon>Bacteria</taxon>
        <taxon>Pseudomonadati</taxon>
        <taxon>Bacteroidota</taxon>
        <taxon>Cytophagia</taxon>
        <taxon>Cytophagales</taxon>
        <taxon>Cytophagaceae</taxon>
        <taxon>Spirosoma</taxon>
    </lineage>
</organism>
<evidence type="ECO:0000313" key="10">
    <source>
        <dbReference type="Proteomes" id="UP000464577"/>
    </source>
</evidence>
<accession>A0A6P1W911</accession>
<keyword evidence="3 6" id="KW-0812">Transmembrane</keyword>
<dbReference type="Pfam" id="PF12704">
    <property type="entry name" value="MacB_PCD"/>
    <property type="match status" value="2"/>
</dbReference>
<evidence type="ECO:0000259" key="8">
    <source>
        <dbReference type="Pfam" id="PF12704"/>
    </source>
</evidence>
<evidence type="ECO:0000256" key="2">
    <source>
        <dbReference type="ARBA" id="ARBA00022475"/>
    </source>
</evidence>
<evidence type="ECO:0000256" key="3">
    <source>
        <dbReference type="ARBA" id="ARBA00022692"/>
    </source>
</evidence>
<feature type="transmembrane region" description="Helical" evidence="6">
    <location>
        <begin position="278"/>
        <end position="300"/>
    </location>
</feature>
<feature type="domain" description="MacB-like periplasmic core" evidence="8">
    <location>
        <begin position="459"/>
        <end position="629"/>
    </location>
</feature>
<feature type="transmembrane region" description="Helical" evidence="6">
    <location>
        <begin position="21"/>
        <end position="41"/>
    </location>
</feature>
<dbReference type="PANTHER" id="PTHR30572:SF18">
    <property type="entry name" value="ABC-TYPE MACROLIDE FAMILY EXPORT SYSTEM PERMEASE COMPONENT 2"/>
    <property type="match status" value="1"/>
</dbReference>
<dbReference type="PANTHER" id="PTHR30572">
    <property type="entry name" value="MEMBRANE COMPONENT OF TRANSPORTER-RELATED"/>
    <property type="match status" value="1"/>
</dbReference>
<keyword evidence="2" id="KW-1003">Cell membrane</keyword>
<dbReference type="GO" id="GO:0022857">
    <property type="term" value="F:transmembrane transporter activity"/>
    <property type="evidence" value="ECO:0007669"/>
    <property type="project" value="TreeGrafter"/>
</dbReference>
<evidence type="ECO:0000259" key="7">
    <source>
        <dbReference type="Pfam" id="PF02687"/>
    </source>
</evidence>
<dbReference type="GO" id="GO:0005886">
    <property type="term" value="C:plasma membrane"/>
    <property type="evidence" value="ECO:0007669"/>
    <property type="project" value="UniProtKB-SubCell"/>
</dbReference>
<evidence type="ECO:0000256" key="5">
    <source>
        <dbReference type="ARBA" id="ARBA00023136"/>
    </source>
</evidence>
<dbReference type="InterPro" id="IPR025857">
    <property type="entry name" value="MacB_PCD"/>
</dbReference>
<evidence type="ECO:0000313" key="9">
    <source>
        <dbReference type="EMBL" id="QHW01536.1"/>
    </source>
</evidence>
<feature type="transmembrane region" description="Helical" evidence="6">
    <location>
        <begin position="371"/>
        <end position="398"/>
    </location>
</feature>
<keyword evidence="5 6" id="KW-0472">Membrane</keyword>
<dbReference type="InterPro" id="IPR003838">
    <property type="entry name" value="ABC3_permease_C"/>
</dbReference>
<feature type="domain" description="ABC3 transporter permease C-terminal" evidence="7">
    <location>
        <begin position="670"/>
        <end position="778"/>
    </location>
</feature>
<proteinExistence type="predicted"/>
<evidence type="ECO:0000256" key="6">
    <source>
        <dbReference type="SAM" id="Phobius"/>
    </source>
</evidence>
<dbReference type="AlphaFoldDB" id="A0A6P1W911"/>
<reference evidence="9 10" key="1">
    <citation type="submission" date="2019-11" db="EMBL/GenBank/DDBJ databases">
        <title>Spirosoma endbachense sp. nov., isolated from a natural salt meadow.</title>
        <authorList>
            <person name="Rojas J."/>
            <person name="Ambika Manirajan B."/>
            <person name="Ratering S."/>
            <person name="Suarez C."/>
            <person name="Geissler-Plaum R."/>
            <person name="Schnell S."/>
        </authorList>
    </citation>
    <scope>NUCLEOTIDE SEQUENCE [LARGE SCALE GENOMIC DNA]</scope>
    <source>
        <strain evidence="9 10">I-24</strain>
    </source>
</reference>
<feature type="domain" description="MacB-like periplasmic core" evidence="8">
    <location>
        <begin position="20"/>
        <end position="233"/>
    </location>
</feature>
<protein>
    <submittedName>
        <fullName evidence="9">FtsX-like permease family protein</fullName>
    </submittedName>
</protein>
<feature type="transmembrane region" description="Helical" evidence="6">
    <location>
        <begin position="702"/>
        <end position="730"/>
    </location>
</feature>
<feature type="transmembrane region" description="Helical" evidence="6">
    <location>
        <begin position="419"/>
        <end position="444"/>
    </location>
</feature>
<keyword evidence="4 6" id="KW-1133">Transmembrane helix</keyword>
<dbReference type="Pfam" id="PF02687">
    <property type="entry name" value="FtsX"/>
    <property type="match status" value="2"/>
</dbReference>
<dbReference type="InterPro" id="IPR050250">
    <property type="entry name" value="Macrolide_Exporter_MacB"/>
</dbReference>
<sequence>MIRNYLKIAWRNLIRHKSFSAINILGLVLGIASSLLILLWVQDERTIDHFHANGSHLYQLYENQQTTGNDLNTTPTTPHLLAPALVAELPEVERSVHMTPGTMLLLAVGTNSYRQRGCYASPDLFRIFSFPMVQGNPQTALVGPSSLVISEAVARKLFGRTDVVGRSVRVGNQDDRQVTGVFQDIPANSSLKFDFVLPSEPYIKQKSGTPRWSMNGWRTFALLRPNTDVAALNVKMLDFIHRHDADLTKVTTVMFRFEDTYLHSKFTNGQPDGGRIEYVRLFTIVAVFLLLIACINFMNLATARSAKRAKEVGIRKVIGAERTYLIGQFTGEAVLLTFLSSLIALTLVQCLIPLFNQLTEKQMAIPYANPFFWAGLLGLALITGLLAGIYPAFFLSSLQPVKVLKANSSTALLRFKTGAVLLRQGLVVFQFTLSLLLIIGTLVISRQMHFIRTKNLGIDRGNVIYMRVDGELTKHFEPFRQALLQASGIQSVSSAAEDPLYTGNSTTGVSWRTKLQTDNTLFFVLPVSYDFVKTMNIRLLAGREFSKAFPADSTNYIINEEAARRMGIKHPIGQEFSLEDVHGTIVGVVKNFHLNSVRVAIEPLVMPLATTNTMLIMRTQAGQTERALASLEQLTKQFNPAYPFTYTFADESFERLYKSETLVGKLTRYFALIAIVIACLGLFGLAMFMAEQRTKEIGVRKVMGASIGSIVALLSGDFMKLVGVAIVLASPLAWWAMHTWLQTFAYHVELAWWMFALAGGLVVGIALLTVSFQSIKAALVNPVKSLRSE</sequence>
<keyword evidence="10" id="KW-1185">Reference proteome</keyword>
<gene>
    <name evidence="9" type="ORF">GJR95_32355</name>
</gene>
<dbReference type="KEGG" id="senf:GJR95_32355"/>
<name>A0A6P1W911_9BACT</name>
<feature type="domain" description="ABC3 transporter permease C-terminal" evidence="7">
    <location>
        <begin position="284"/>
        <end position="400"/>
    </location>
</feature>
<feature type="transmembrane region" description="Helical" evidence="6">
    <location>
        <begin position="750"/>
        <end position="770"/>
    </location>
</feature>